<gene>
    <name evidence="1" type="ORF">DWX97_10450</name>
</gene>
<evidence type="ECO:0000313" key="2">
    <source>
        <dbReference type="Proteomes" id="UP000283341"/>
    </source>
</evidence>
<organism evidence="1 2">
    <name type="scientific">Bacteroides cellulosilyticus</name>
    <dbReference type="NCBI Taxonomy" id="246787"/>
    <lineage>
        <taxon>Bacteria</taxon>
        <taxon>Pseudomonadati</taxon>
        <taxon>Bacteroidota</taxon>
        <taxon>Bacteroidia</taxon>
        <taxon>Bacteroidales</taxon>
        <taxon>Bacteroidaceae</taxon>
        <taxon>Bacteroides</taxon>
    </lineage>
</organism>
<sequence length="68" mass="8299">MFQKLTKLIQEEKKGYSNIILYQNYQYPKHKLYFLSHKFPFFATSKHYSGKHVLRGNPQRLQNEKHIN</sequence>
<dbReference type="Proteomes" id="UP000283341">
    <property type="component" value="Unassembled WGS sequence"/>
</dbReference>
<name>A0A412II92_9BACE</name>
<dbReference type="AlphaFoldDB" id="A0A412II92"/>
<dbReference type="EMBL" id="QRVJ01000007">
    <property type="protein sequence ID" value="RGS36998.1"/>
    <property type="molecule type" value="Genomic_DNA"/>
</dbReference>
<accession>A0A412II92</accession>
<protein>
    <submittedName>
        <fullName evidence="1">Uncharacterized protein</fullName>
    </submittedName>
</protein>
<comment type="caution">
    <text evidence="1">The sequence shown here is derived from an EMBL/GenBank/DDBJ whole genome shotgun (WGS) entry which is preliminary data.</text>
</comment>
<proteinExistence type="predicted"/>
<evidence type="ECO:0000313" key="1">
    <source>
        <dbReference type="EMBL" id="RGS36998.1"/>
    </source>
</evidence>
<reference evidence="1 2" key="1">
    <citation type="submission" date="2018-08" db="EMBL/GenBank/DDBJ databases">
        <title>A genome reference for cultivated species of the human gut microbiota.</title>
        <authorList>
            <person name="Zou Y."/>
            <person name="Xue W."/>
            <person name="Luo G."/>
        </authorList>
    </citation>
    <scope>NUCLEOTIDE SEQUENCE [LARGE SCALE GENOMIC DNA]</scope>
    <source>
        <strain evidence="1 2">AF22-3AC</strain>
    </source>
</reference>